<evidence type="ECO:0000256" key="7">
    <source>
        <dbReference type="ARBA" id="ARBA00023136"/>
    </source>
</evidence>
<dbReference type="NCBIfam" id="TIGR00410">
    <property type="entry name" value="lacE"/>
    <property type="match status" value="1"/>
</dbReference>
<feature type="transmembrane region" description="Helical" evidence="9">
    <location>
        <begin position="288"/>
        <end position="311"/>
    </location>
</feature>
<proteinExistence type="predicted"/>
<dbReference type="PIRSF" id="PIRSF006351">
    <property type="entry name" value="PTS_EIIC-Cellobiose"/>
    <property type="match status" value="1"/>
</dbReference>
<evidence type="ECO:0000256" key="3">
    <source>
        <dbReference type="ARBA" id="ARBA00022475"/>
    </source>
</evidence>
<keyword evidence="2 8" id="KW-0813">Transport</keyword>
<evidence type="ECO:0000313" key="11">
    <source>
        <dbReference type="EMBL" id="MCY6958114.1"/>
    </source>
</evidence>
<feature type="transmembrane region" description="Helical" evidence="9">
    <location>
        <begin position="375"/>
        <end position="391"/>
    </location>
</feature>
<feature type="transmembrane region" description="Helical" evidence="9">
    <location>
        <begin position="397"/>
        <end position="415"/>
    </location>
</feature>
<evidence type="ECO:0000256" key="8">
    <source>
        <dbReference type="PIRNR" id="PIRNR006351"/>
    </source>
</evidence>
<dbReference type="Proteomes" id="UP001144612">
    <property type="component" value="Unassembled WGS sequence"/>
</dbReference>
<dbReference type="InterPro" id="IPR003352">
    <property type="entry name" value="PTS_EIIC"/>
</dbReference>
<dbReference type="PANTHER" id="PTHR33989">
    <property type="match status" value="1"/>
</dbReference>
<keyword evidence="3 8" id="KW-1003">Cell membrane</keyword>
<feature type="transmembrane region" description="Helical" evidence="9">
    <location>
        <begin position="110"/>
        <end position="127"/>
    </location>
</feature>
<keyword evidence="6 9" id="KW-1133">Transmembrane helix</keyword>
<organism evidence="11 12">
    <name type="scientific">Clostridium brassicae</name>
    <dbReference type="NCBI Taxonomy" id="2999072"/>
    <lineage>
        <taxon>Bacteria</taxon>
        <taxon>Bacillati</taxon>
        <taxon>Bacillota</taxon>
        <taxon>Clostridia</taxon>
        <taxon>Eubacteriales</taxon>
        <taxon>Clostridiaceae</taxon>
        <taxon>Clostridium</taxon>
    </lineage>
</organism>
<evidence type="ECO:0000256" key="4">
    <source>
        <dbReference type="ARBA" id="ARBA00022597"/>
    </source>
</evidence>
<feature type="transmembrane region" description="Helical" evidence="9">
    <location>
        <begin position="78"/>
        <end position="103"/>
    </location>
</feature>
<feature type="transmembrane region" description="Helical" evidence="9">
    <location>
        <begin position="186"/>
        <end position="207"/>
    </location>
</feature>
<evidence type="ECO:0000256" key="9">
    <source>
        <dbReference type="SAM" id="Phobius"/>
    </source>
</evidence>
<keyword evidence="12" id="KW-1185">Reference proteome</keyword>
<evidence type="ECO:0000256" key="1">
    <source>
        <dbReference type="ARBA" id="ARBA00004651"/>
    </source>
</evidence>
<feature type="domain" description="PTS EIIC type-3" evidence="10">
    <location>
        <begin position="11"/>
        <end position="415"/>
    </location>
</feature>
<comment type="caution">
    <text evidence="11">The sequence shown here is derived from an EMBL/GenBank/DDBJ whole genome shotgun (WGS) entry which is preliminary data.</text>
</comment>
<reference evidence="11" key="1">
    <citation type="submission" date="2022-12" db="EMBL/GenBank/DDBJ databases">
        <title>Clostridium sp. nov., isolated from industrial wastewater.</title>
        <authorList>
            <person name="Jiayan W."/>
        </authorList>
    </citation>
    <scope>NUCLEOTIDE SEQUENCE</scope>
    <source>
        <strain evidence="11">ZC22-4</strain>
    </source>
</reference>
<evidence type="ECO:0000259" key="10">
    <source>
        <dbReference type="PROSITE" id="PS51105"/>
    </source>
</evidence>
<accession>A0ABT4DAS8</accession>
<comment type="subcellular location">
    <subcellularLocation>
        <location evidence="1">Cell membrane</location>
        <topology evidence="1">Multi-pass membrane protein</topology>
    </subcellularLocation>
</comment>
<dbReference type="PANTHER" id="PTHR33989:SF4">
    <property type="entry name" value="PTS SYSTEM N,N'-DIACETYLCHITOBIOSE-SPECIFIC EIIC COMPONENT"/>
    <property type="match status" value="1"/>
</dbReference>
<evidence type="ECO:0000256" key="6">
    <source>
        <dbReference type="ARBA" id="ARBA00022989"/>
    </source>
</evidence>
<gene>
    <name evidence="11" type="ORF">OW729_05765</name>
</gene>
<dbReference type="InterPro" id="IPR004501">
    <property type="entry name" value="PTS_EIIC_3"/>
</dbReference>
<dbReference type="RefSeq" id="WP_268060523.1">
    <property type="nucleotide sequence ID" value="NZ_JAPQFJ010000004.1"/>
</dbReference>
<dbReference type="Pfam" id="PF02378">
    <property type="entry name" value="PTS_EIIC"/>
    <property type="match status" value="1"/>
</dbReference>
<protein>
    <recommendedName>
        <fullName evidence="8">Permease IIC component</fullName>
    </recommendedName>
</protein>
<evidence type="ECO:0000256" key="2">
    <source>
        <dbReference type="ARBA" id="ARBA00022448"/>
    </source>
</evidence>
<evidence type="ECO:0000256" key="5">
    <source>
        <dbReference type="ARBA" id="ARBA00022692"/>
    </source>
</evidence>
<feature type="transmembrane region" description="Helical" evidence="9">
    <location>
        <begin position="347"/>
        <end position="366"/>
    </location>
</feature>
<dbReference type="PROSITE" id="PS51105">
    <property type="entry name" value="PTS_EIIC_TYPE_3"/>
    <property type="match status" value="1"/>
</dbReference>
<keyword evidence="7 8" id="KW-0472">Membrane</keyword>
<evidence type="ECO:0000313" key="12">
    <source>
        <dbReference type="Proteomes" id="UP001144612"/>
    </source>
</evidence>
<comment type="function">
    <text evidence="8">The phosphoenolpyruvate-dependent sugar phosphotransferase system (PTS), a major carbohydrate active -transport system, catalyzes the phosphorylation of incoming sugar substrates concomitant with their translocation across the cell membrane.</text>
</comment>
<sequence>MSKLSQFNSFCEKKIMPYANKMAKQRHLASMRDAFMSLLPITLMGGVAAIIKSPPITENTTNIFLLKWAEFATGNSGILNWLFTFTLGAMSLYIAIGITHFLCKHYKMESFLPILFVIVGFFLLVTDPIELGYASKSIEIAYIDGKGLIPAILISILTVEFYRFMKVRDFGRIKMPESVPASLSDVFAAFVPGFIIIIIYIIIYTIFSKLDTTLPKFLFSLLAPTFKAVDSIFFTVAITLITHLLWFFGIHDAALAGIMGPIRDGNLSINAAAQVAGEQLPHVFTTPFWVYFVAIGGCGAVLGLAILLITAKSKQLKTIGKMGIAPAMFGISEPLIFGVPLMLNPVFLIPFIFTATINAVVAYLAMSQNIVDKTFSMLSWNMPSIIGAFFSTLDWKAVVLVVGLIIVDMIIYYPFFKVYDKQLVAAEKEEEGDL</sequence>
<dbReference type="InterPro" id="IPR051088">
    <property type="entry name" value="PTS_Sugar-EIIC/EIIB"/>
</dbReference>
<feature type="transmembrane region" description="Helical" evidence="9">
    <location>
        <begin position="147"/>
        <end position="165"/>
    </location>
</feature>
<name>A0ABT4DAS8_9CLOT</name>
<dbReference type="InterPro" id="IPR004796">
    <property type="entry name" value="PTS_IIC_cello"/>
</dbReference>
<keyword evidence="5 9" id="KW-0812">Transmembrane</keyword>
<dbReference type="EMBL" id="JAPQFJ010000004">
    <property type="protein sequence ID" value="MCY6958114.1"/>
    <property type="molecule type" value="Genomic_DNA"/>
</dbReference>
<keyword evidence="4 8" id="KW-0762">Sugar transport</keyword>